<keyword evidence="6 10" id="KW-1133">Transmembrane helix</keyword>
<keyword evidence="7 10" id="KW-0350">Heme biosynthesis</keyword>
<dbReference type="InterPro" id="IPR030470">
    <property type="entry name" value="UbiA_prenylTrfase_CS"/>
</dbReference>
<comment type="caution">
    <text evidence="11">The sequence shown here is derived from an EMBL/GenBank/DDBJ whole genome shotgun (WGS) entry which is preliminary data.</text>
</comment>
<accession>K6D7K4</accession>
<reference evidence="11 12" key="1">
    <citation type="journal article" date="2012" name="Front. Microbiol.">
        <title>Redundancy and modularity in membrane-associated dissimilatory nitrate reduction in Bacillus.</title>
        <authorList>
            <person name="Heylen K."/>
            <person name="Keltjens J."/>
        </authorList>
    </citation>
    <scope>NUCLEOTIDE SEQUENCE [LARGE SCALE GENOMIC DNA]</scope>
    <source>
        <strain evidence="11 12">LMG 9581</strain>
    </source>
</reference>
<feature type="transmembrane region" description="Helical" evidence="10">
    <location>
        <begin position="166"/>
        <end position="186"/>
    </location>
</feature>
<dbReference type="AlphaFoldDB" id="K6D7K4"/>
<evidence type="ECO:0000256" key="10">
    <source>
        <dbReference type="HAMAP-Rule" id="MF_00154"/>
    </source>
</evidence>
<dbReference type="FunFam" id="1.10.357.140:FF:000001">
    <property type="entry name" value="Protoheme IX farnesyltransferase"/>
    <property type="match status" value="1"/>
</dbReference>
<comment type="catalytic activity">
    <reaction evidence="9 10">
        <text>heme b + (2E,6E)-farnesyl diphosphate + H2O = Fe(II)-heme o + diphosphate</text>
        <dbReference type="Rhea" id="RHEA:28070"/>
        <dbReference type="ChEBI" id="CHEBI:15377"/>
        <dbReference type="ChEBI" id="CHEBI:33019"/>
        <dbReference type="ChEBI" id="CHEBI:60344"/>
        <dbReference type="ChEBI" id="CHEBI:60530"/>
        <dbReference type="ChEBI" id="CHEBI:175763"/>
        <dbReference type="EC" id="2.5.1.141"/>
    </reaction>
</comment>
<feature type="transmembrane region" description="Helical" evidence="10">
    <location>
        <begin position="40"/>
        <end position="60"/>
    </location>
</feature>
<evidence type="ECO:0000256" key="9">
    <source>
        <dbReference type="ARBA" id="ARBA00047690"/>
    </source>
</evidence>
<dbReference type="PANTHER" id="PTHR43448:SF2">
    <property type="entry name" value="PROTOHEME IX FARNESYLTRANSFERASE, MITOCHONDRIAL"/>
    <property type="match status" value="1"/>
</dbReference>
<comment type="subcellular location">
    <subcellularLocation>
        <location evidence="1 10">Cell membrane</location>
        <topology evidence="1 10">Multi-pass membrane protein</topology>
    </subcellularLocation>
</comment>
<evidence type="ECO:0000256" key="4">
    <source>
        <dbReference type="ARBA" id="ARBA00022679"/>
    </source>
</evidence>
<feature type="transmembrane region" description="Helical" evidence="10">
    <location>
        <begin position="72"/>
        <end position="93"/>
    </location>
</feature>
<dbReference type="NCBIfam" id="TIGR01473">
    <property type="entry name" value="cyoE_ctaB"/>
    <property type="match status" value="1"/>
</dbReference>
<dbReference type="CDD" id="cd13957">
    <property type="entry name" value="PT_UbiA_Cox10"/>
    <property type="match status" value="1"/>
</dbReference>
<dbReference type="Proteomes" id="UP000006315">
    <property type="component" value="Unassembled WGS sequence"/>
</dbReference>
<organism evidence="11 12">
    <name type="scientific">Schinkia azotoformans LMG 9581</name>
    <dbReference type="NCBI Taxonomy" id="1131731"/>
    <lineage>
        <taxon>Bacteria</taxon>
        <taxon>Bacillati</taxon>
        <taxon>Bacillota</taxon>
        <taxon>Bacilli</taxon>
        <taxon>Bacillales</taxon>
        <taxon>Bacillaceae</taxon>
        <taxon>Calidifontibacillus/Schinkia group</taxon>
        <taxon>Schinkia</taxon>
    </lineage>
</organism>
<feature type="transmembrane region" description="Helical" evidence="10">
    <location>
        <begin position="192"/>
        <end position="213"/>
    </location>
</feature>
<dbReference type="STRING" id="1131731.BAZO_04060"/>
<dbReference type="InterPro" id="IPR044878">
    <property type="entry name" value="UbiA_sf"/>
</dbReference>
<comment type="function">
    <text evidence="10">Converts heme B (protoheme IX) to heme O by substitution of the vinyl group on carbon 2 of heme B porphyrin ring with a hydroxyethyl farnesyl side group.</text>
</comment>
<name>K6D7K4_SCHAZ</name>
<dbReference type="PANTHER" id="PTHR43448">
    <property type="entry name" value="PROTOHEME IX FARNESYLTRANSFERASE, MITOCHONDRIAL"/>
    <property type="match status" value="1"/>
</dbReference>
<dbReference type="PATRIC" id="fig|1131731.3.peg.844"/>
<keyword evidence="4 10" id="KW-0808">Transferase</keyword>
<gene>
    <name evidence="10" type="primary">ctaB</name>
    <name evidence="11" type="ORF">BAZO_04060</name>
</gene>
<dbReference type="Pfam" id="PF01040">
    <property type="entry name" value="UbiA"/>
    <property type="match status" value="1"/>
</dbReference>
<dbReference type="GO" id="GO:0008495">
    <property type="term" value="F:protoheme IX farnesyltransferase activity"/>
    <property type="evidence" value="ECO:0007669"/>
    <property type="project" value="UniProtKB-UniRule"/>
</dbReference>
<evidence type="ECO:0000256" key="6">
    <source>
        <dbReference type="ARBA" id="ARBA00022989"/>
    </source>
</evidence>
<dbReference type="EMBL" id="AJLR01000039">
    <property type="protein sequence ID" value="EKN68482.1"/>
    <property type="molecule type" value="Genomic_DNA"/>
</dbReference>
<evidence type="ECO:0000256" key="8">
    <source>
        <dbReference type="ARBA" id="ARBA00023136"/>
    </source>
</evidence>
<dbReference type="GeneID" id="89469178"/>
<comment type="miscellaneous">
    <text evidence="10">Carbon 2 of the heme B porphyrin ring is defined according to the Fischer nomenclature.</text>
</comment>
<comment type="pathway">
    <text evidence="2 10">Porphyrin-containing compound metabolism; heme O biosynthesis; heme O from protoheme: step 1/1.</text>
</comment>
<keyword evidence="5 10" id="KW-0812">Transmembrane</keyword>
<evidence type="ECO:0000313" key="12">
    <source>
        <dbReference type="Proteomes" id="UP000006315"/>
    </source>
</evidence>
<evidence type="ECO:0000256" key="3">
    <source>
        <dbReference type="ARBA" id="ARBA00022475"/>
    </source>
</evidence>
<evidence type="ECO:0000256" key="5">
    <source>
        <dbReference type="ARBA" id="ARBA00022692"/>
    </source>
</evidence>
<evidence type="ECO:0000256" key="7">
    <source>
        <dbReference type="ARBA" id="ARBA00023133"/>
    </source>
</evidence>
<dbReference type="InterPro" id="IPR000537">
    <property type="entry name" value="UbiA_prenyltransferase"/>
</dbReference>
<feature type="transmembrane region" description="Helical" evidence="10">
    <location>
        <begin position="114"/>
        <end position="135"/>
    </location>
</feature>
<proteinExistence type="inferred from homology"/>
<dbReference type="PROSITE" id="PS00943">
    <property type="entry name" value="UBIA"/>
    <property type="match status" value="1"/>
</dbReference>
<dbReference type="HAMAP" id="MF_00154">
    <property type="entry name" value="CyoE_CtaB"/>
    <property type="match status" value="1"/>
</dbReference>
<protein>
    <recommendedName>
        <fullName evidence="10">Protoheme IX farnesyltransferase</fullName>
        <ecNumber evidence="10">2.5.1.141</ecNumber>
    </recommendedName>
    <alternativeName>
        <fullName evidence="10">Heme B farnesyltransferase</fullName>
    </alternativeName>
    <alternativeName>
        <fullName evidence="10">Heme O synthase</fullName>
    </alternativeName>
</protein>
<keyword evidence="8 10" id="KW-0472">Membrane</keyword>
<sequence length="313" mass="35007">MDNSRIINSARNPMFEAAAHRESDIQTTSLWNDFLSLVKIGIVNSNLITAFTGIWLALYFTNQTFIESIDKVLLGMFGNALVIAGGCVLNNYIDSDIDHVMERTKTRPTVTGTIGRTKVLILGLSFSLIGLLLLLMASIPAAIYGFIGLFTYVVLYTLWTKRRHPINTIVGSISGAAPPLIGWAAIDPNLSIEAWILFLIMFIWQPPHFYALAMKKCEEYRKAGVPMLPVVRGFAETKKHIIAFVACLIPLPFFLTSLGPVFLIVSLLLSVGWLVVGVYGYFIKDDLKWAKWMFIYSLNYLTIIFVLMVIVTI</sequence>
<keyword evidence="12" id="KW-1185">Reference proteome</keyword>
<dbReference type="EC" id="2.5.1.141" evidence="10"/>
<dbReference type="InterPro" id="IPR006369">
    <property type="entry name" value="Protohaem_IX_farnesylTrfase"/>
</dbReference>
<dbReference type="GO" id="GO:0048034">
    <property type="term" value="P:heme O biosynthetic process"/>
    <property type="evidence" value="ECO:0007669"/>
    <property type="project" value="UniProtKB-UniRule"/>
</dbReference>
<evidence type="ECO:0000256" key="2">
    <source>
        <dbReference type="ARBA" id="ARBA00004919"/>
    </source>
</evidence>
<evidence type="ECO:0000313" key="11">
    <source>
        <dbReference type="EMBL" id="EKN68482.1"/>
    </source>
</evidence>
<feature type="transmembrane region" description="Helical" evidence="10">
    <location>
        <begin position="294"/>
        <end position="312"/>
    </location>
</feature>
<dbReference type="RefSeq" id="WP_003329992.1">
    <property type="nucleotide sequence ID" value="NZ_AJLR01000039.1"/>
</dbReference>
<feature type="transmembrane region" description="Helical" evidence="10">
    <location>
        <begin position="240"/>
        <end position="255"/>
    </location>
</feature>
<feature type="transmembrane region" description="Helical" evidence="10">
    <location>
        <begin position="261"/>
        <end position="282"/>
    </location>
</feature>
<dbReference type="Gene3D" id="1.10.357.140">
    <property type="entry name" value="UbiA prenyltransferase"/>
    <property type="match status" value="1"/>
</dbReference>
<keyword evidence="3 10" id="KW-1003">Cell membrane</keyword>
<dbReference type="GO" id="GO:0005886">
    <property type="term" value="C:plasma membrane"/>
    <property type="evidence" value="ECO:0007669"/>
    <property type="project" value="UniProtKB-SubCell"/>
</dbReference>
<feature type="transmembrane region" description="Helical" evidence="10">
    <location>
        <begin position="141"/>
        <end position="159"/>
    </location>
</feature>
<comment type="subunit">
    <text evidence="10">Interacts with CtaA.</text>
</comment>
<dbReference type="UniPathway" id="UPA00834">
    <property type="reaction ID" value="UER00712"/>
</dbReference>
<evidence type="ECO:0000256" key="1">
    <source>
        <dbReference type="ARBA" id="ARBA00004651"/>
    </source>
</evidence>
<comment type="similarity">
    <text evidence="10">Belongs to the UbiA prenyltransferase family. Protoheme IX farnesyltransferase subfamily.</text>
</comment>